<dbReference type="EnsemblPlants" id="OMERI02G14950.3">
    <property type="protein sequence ID" value="OMERI02G14950.3"/>
    <property type="gene ID" value="OMERI02G14950"/>
</dbReference>
<proteinExistence type="predicted"/>
<accession>A0A0E0CJW8</accession>
<feature type="region of interest" description="Disordered" evidence="1">
    <location>
        <begin position="1"/>
        <end position="74"/>
    </location>
</feature>
<protein>
    <submittedName>
        <fullName evidence="2">Uncharacterized protein</fullName>
    </submittedName>
</protein>
<dbReference type="Gramene" id="OMERI02G14950.3">
    <property type="protein sequence ID" value="OMERI02G14950.3"/>
    <property type="gene ID" value="OMERI02G14950"/>
</dbReference>
<dbReference type="EnsemblPlants" id="OMERI02G14950.4">
    <property type="protein sequence ID" value="OMERI02G14950.4"/>
    <property type="gene ID" value="OMERI02G14950"/>
</dbReference>
<dbReference type="Proteomes" id="UP000008021">
    <property type="component" value="Chromosome 2"/>
</dbReference>
<evidence type="ECO:0000256" key="1">
    <source>
        <dbReference type="SAM" id="MobiDB-lite"/>
    </source>
</evidence>
<feature type="compositionally biased region" description="Low complexity" evidence="1">
    <location>
        <begin position="13"/>
        <end position="29"/>
    </location>
</feature>
<evidence type="ECO:0000313" key="3">
    <source>
        <dbReference type="Proteomes" id="UP000008021"/>
    </source>
</evidence>
<reference evidence="2" key="2">
    <citation type="submission" date="2018-05" db="EMBL/GenBank/DDBJ databases">
        <title>OmerRS3 (Oryza meridionalis Reference Sequence Version 3).</title>
        <authorList>
            <person name="Zhang J."/>
            <person name="Kudrna D."/>
            <person name="Lee S."/>
            <person name="Talag J."/>
            <person name="Welchert J."/>
            <person name="Wing R.A."/>
        </authorList>
    </citation>
    <scope>NUCLEOTIDE SEQUENCE [LARGE SCALE GENOMIC DNA]</scope>
    <source>
        <strain evidence="2">OR44</strain>
    </source>
</reference>
<sequence>SPRERSGDDRRLPSSAGSGEPAPPSSKESSPPPSGNSLRLSLPDFPLSVANRGAEPLPSFALPAAQSTERQRDY</sequence>
<name>A0A0E0CJW8_9ORYZ</name>
<feature type="compositionally biased region" description="Basic and acidic residues" evidence="1">
    <location>
        <begin position="1"/>
        <end position="12"/>
    </location>
</feature>
<evidence type="ECO:0000313" key="2">
    <source>
        <dbReference type="EnsemblPlants" id="OMERI02G14950.3"/>
    </source>
</evidence>
<reference evidence="2" key="1">
    <citation type="submission" date="2015-04" db="UniProtKB">
        <authorList>
            <consortium name="EnsemblPlants"/>
        </authorList>
    </citation>
    <scope>IDENTIFICATION</scope>
</reference>
<dbReference type="HOGENOM" id="CLU_2695179_0_0_1"/>
<keyword evidence="3" id="KW-1185">Reference proteome</keyword>
<dbReference type="AlphaFoldDB" id="A0A0E0CJW8"/>
<organism evidence="2">
    <name type="scientific">Oryza meridionalis</name>
    <dbReference type="NCBI Taxonomy" id="40149"/>
    <lineage>
        <taxon>Eukaryota</taxon>
        <taxon>Viridiplantae</taxon>
        <taxon>Streptophyta</taxon>
        <taxon>Embryophyta</taxon>
        <taxon>Tracheophyta</taxon>
        <taxon>Spermatophyta</taxon>
        <taxon>Magnoliopsida</taxon>
        <taxon>Liliopsida</taxon>
        <taxon>Poales</taxon>
        <taxon>Poaceae</taxon>
        <taxon>BOP clade</taxon>
        <taxon>Oryzoideae</taxon>
        <taxon>Oryzeae</taxon>
        <taxon>Oryzinae</taxon>
        <taxon>Oryza</taxon>
    </lineage>
</organism>
<dbReference type="Gramene" id="OMERI02G14950.4">
    <property type="protein sequence ID" value="OMERI02G14950.4"/>
    <property type="gene ID" value="OMERI02G14950"/>
</dbReference>